<dbReference type="OMA" id="IVIWAMD"/>
<dbReference type="Proteomes" id="UP000030475">
    <property type="component" value="Unassembled WGS sequence"/>
</dbReference>
<evidence type="ECO:0000256" key="8">
    <source>
        <dbReference type="ARBA" id="ARBA00022989"/>
    </source>
</evidence>
<dbReference type="EMBL" id="JQIM01000009">
    <property type="protein sequence ID" value="KGX11679.1"/>
    <property type="molecule type" value="Genomic_DNA"/>
</dbReference>
<dbReference type="Proteomes" id="UP000231878">
    <property type="component" value="Unassembled WGS sequence"/>
</dbReference>
<evidence type="ECO:0000313" key="14">
    <source>
        <dbReference type="EMBL" id="PJO62018.1"/>
    </source>
</evidence>
<dbReference type="InterPro" id="IPR000620">
    <property type="entry name" value="EamA_dom"/>
</dbReference>
<dbReference type="Gene3D" id="1.10.3730.20">
    <property type="match status" value="2"/>
</dbReference>
<dbReference type="OrthoDB" id="9783707at2"/>
<name>A0A095LSE8_BURPE</name>
<keyword evidence="8 11" id="KW-1133">Transmembrane helix</keyword>
<reference evidence="14 16" key="2">
    <citation type="submission" date="2017-11" db="EMBL/GenBank/DDBJ databases">
        <title>Molecular characterization of Burkholderia pseudomallei and closely related isolates from Vietnam.</title>
        <authorList>
            <person name="Ustinov D.V."/>
            <person name="Antonov A.S."/>
            <person name="Avdusheva E.F."/>
            <person name="Shpak I.M."/>
            <person name="Zakharova I.B."/>
            <person name="Thi L.A."/>
            <person name="Teteryatnikova N."/>
            <person name="Lopasteyskaya Y.A."/>
            <person name="Kuzyutina J.A."/>
            <person name="Ngo T.N."/>
            <person name="Victorov D.V."/>
        </authorList>
    </citation>
    <scope>NUCLEOTIDE SEQUENCE [LARGE SCALE GENOMIC DNA]</scope>
    <source>
        <strain evidence="14 16">V1512</strain>
    </source>
</reference>
<keyword evidence="6 11" id="KW-0812">Transmembrane</keyword>
<keyword evidence="7" id="KW-0448">Lipopolysaccharide biosynthesis</keyword>
<keyword evidence="4" id="KW-0997">Cell inner membrane</keyword>
<evidence type="ECO:0000256" key="3">
    <source>
        <dbReference type="ARBA" id="ARBA00022516"/>
    </source>
</evidence>
<feature type="transmembrane region" description="Helical" evidence="11">
    <location>
        <begin position="170"/>
        <end position="192"/>
    </location>
</feature>
<evidence type="ECO:0000313" key="16">
    <source>
        <dbReference type="Proteomes" id="UP000231878"/>
    </source>
</evidence>
<evidence type="ECO:0000256" key="10">
    <source>
        <dbReference type="ARBA" id="ARBA00023136"/>
    </source>
</evidence>
<evidence type="ECO:0000256" key="11">
    <source>
        <dbReference type="SAM" id="Phobius"/>
    </source>
</evidence>
<dbReference type="SUPFAM" id="SSF103481">
    <property type="entry name" value="Multidrug resistance efflux transporter EmrE"/>
    <property type="match status" value="2"/>
</dbReference>
<proteinExistence type="predicted"/>
<keyword evidence="2" id="KW-1003">Cell membrane</keyword>
<feature type="transmembrane region" description="Helical" evidence="11">
    <location>
        <begin position="140"/>
        <end position="158"/>
    </location>
</feature>
<dbReference type="KEGG" id="but:X994_6046"/>
<evidence type="ECO:0000256" key="6">
    <source>
        <dbReference type="ARBA" id="ARBA00022692"/>
    </source>
</evidence>
<evidence type="ECO:0000256" key="7">
    <source>
        <dbReference type="ARBA" id="ARBA00022985"/>
    </source>
</evidence>
<evidence type="ECO:0000256" key="2">
    <source>
        <dbReference type="ARBA" id="ARBA00022475"/>
    </source>
</evidence>
<evidence type="ECO:0000256" key="9">
    <source>
        <dbReference type="ARBA" id="ARBA00023098"/>
    </source>
</evidence>
<dbReference type="InterPro" id="IPR037185">
    <property type="entry name" value="EmrE-like"/>
</dbReference>
<keyword evidence="9" id="KW-0443">Lipid metabolism</keyword>
<evidence type="ECO:0000313" key="15">
    <source>
        <dbReference type="Proteomes" id="UP000030475"/>
    </source>
</evidence>
<evidence type="ECO:0000256" key="4">
    <source>
        <dbReference type="ARBA" id="ARBA00022519"/>
    </source>
</evidence>
<comment type="caution">
    <text evidence="13">The sequence shown here is derived from an EMBL/GenBank/DDBJ whole genome shotgun (WGS) entry which is preliminary data.</text>
</comment>
<dbReference type="GO" id="GO:0009245">
    <property type="term" value="P:lipid A biosynthetic process"/>
    <property type="evidence" value="ECO:0007669"/>
    <property type="project" value="UniProtKB-KW"/>
</dbReference>
<feature type="transmembrane region" description="Helical" evidence="11">
    <location>
        <begin position="114"/>
        <end position="133"/>
    </location>
</feature>
<sequence length="278" mass="28172">MTPSVIALVLFAAILHATWNALLKSGADRLWSLTVMSFATTAAAAVCAALLPLPARASWPYLAASAALQVGYSVFLALAYQRAALGQVYPVVRGAVPLLVTLGGYAWAGQRLGGAPLAGIALVSGGIASLALGRTRIHSRALAAALATALFIGGYVTIDGLGARVAGHPLAYAAWIFIVYGAAMPAVFLLLGRRPRAGLPRGDTLKSAAGGLISLIGYAAVVDALSRGPVGPIAALRETSIVFSALIGWLWLGEKPSGPRFAACAAVALGAACLAYAA</sequence>
<dbReference type="GO" id="GO:0005886">
    <property type="term" value="C:plasma membrane"/>
    <property type="evidence" value="ECO:0007669"/>
    <property type="project" value="UniProtKB-SubCell"/>
</dbReference>
<keyword evidence="5" id="KW-0441">Lipid A biosynthesis</keyword>
<evidence type="ECO:0000313" key="13">
    <source>
        <dbReference type="EMBL" id="KGX11679.1"/>
    </source>
</evidence>
<organism evidence="13 15">
    <name type="scientific">Burkholderia pseudomallei</name>
    <name type="common">Pseudomonas pseudomallei</name>
    <dbReference type="NCBI Taxonomy" id="28450"/>
    <lineage>
        <taxon>Bacteria</taxon>
        <taxon>Pseudomonadati</taxon>
        <taxon>Pseudomonadota</taxon>
        <taxon>Betaproteobacteria</taxon>
        <taxon>Burkholderiales</taxon>
        <taxon>Burkholderiaceae</taxon>
        <taxon>Burkholderia</taxon>
        <taxon>pseudomallei group</taxon>
    </lineage>
</organism>
<comment type="subcellular location">
    <subcellularLocation>
        <location evidence="1">Cell membrane</location>
        <topology evidence="1">Multi-pass membrane protein</topology>
    </subcellularLocation>
</comment>
<feature type="domain" description="EamA" evidence="12">
    <location>
        <begin position="141"/>
        <end position="274"/>
    </location>
</feature>
<dbReference type="GO" id="GO:0022857">
    <property type="term" value="F:transmembrane transporter activity"/>
    <property type="evidence" value="ECO:0007669"/>
    <property type="project" value="InterPro"/>
</dbReference>
<evidence type="ECO:0000259" key="12">
    <source>
        <dbReference type="Pfam" id="PF00892"/>
    </source>
</evidence>
<dbReference type="AlphaFoldDB" id="A0A095LSE8"/>
<feature type="transmembrane region" description="Helical" evidence="11">
    <location>
        <begin position="30"/>
        <end position="53"/>
    </location>
</feature>
<dbReference type="GO" id="GO:0009103">
    <property type="term" value="P:lipopolysaccharide biosynthetic process"/>
    <property type="evidence" value="ECO:0007669"/>
    <property type="project" value="UniProtKB-KW"/>
</dbReference>
<feature type="transmembrane region" description="Helical" evidence="11">
    <location>
        <begin position="59"/>
        <end position="79"/>
    </location>
</feature>
<gene>
    <name evidence="14" type="ORF">CWD88_33295</name>
    <name evidence="13" type="ORF">Y036_3918</name>
</gene>
<dbReference type="EMBL" id="PHRB01000055">
    <property type="protein sequence ID" value="PJO62018.1"/>
    <property type="molecule type" value="Genomic_DNA"/>
</dbReference>
<dbReference type="InterPro" id="IPR000390">
    <property type="entry name" value="Small_drug/metabolite_transptr"/>
</dbReference>
<feature type="transmembrane region" description="Helical" evidence="11">
    <location>
        <begin position="6"/>
        <end position="23"/>
    </location>
</feature>
<dbReference type="PANTHER" id="PTHR30561:SF9">
    <property type="entry name" value="4-AMINO-4-DEOXY-L-ARABINOSE-PHOSPHOUNDECAPRENOL FLIPPASE SUBUNIT ARNF-RELATED"/>
    <property type="match status" value="1"/>
</dbReference>
<feature type="transmembrane region" description="Helical" evidence="11">
    <location>
        <begin position="91"/>
        <end position="108"/>
    </location>
</feature>
<dbReference type="RefSeq" id="WP_004528326.1">
    <property type="nucleotide sequence ID" value="NZ_AP028072.1"/>
</dbReference>
<evidence type="ECO:0000256" key="5">
    <source>
        <dbReference type="ARBA" id="ARBA00022556"/>
    </source>
</evidence>
<protein>
    <submittedName>
        <fullName evidence="14">EamA family transporter</fullName>
    </submittedName>
    <submittedName>
        <fullName evidence="13">EamA-like transporter family protein</fullName>
    </submittedName>
</protein>
<accession>A0A095LSE8</accession>
<dbReference type="GeneID" id="93063252"/>
<dbReference type="Pfam" id="PF00892">
    <property type="entry name" value="EamA"/>
    <property type="match status" value="1"/>
</dbReference>
<dbReference type="PANTHER" id="PTHR30561">
    <property type="entry name" value="SMR FAMILY PROTON-DEPENDENT DRUG EFFLUX TRANSPORTER SUGE"/>
    <property type="match status" value="1"/>
</dbReference>
<keyword evidence="10 11" id="KW-0472">Membrane</keyword>
<reference evidence="13 15" key="1">
    <citation type="submission" date="2014-08" db="EMBL/GenBank/DDBJ databases">
        <authorList>
            <person name="Bunnell A."/>
            <person name="Chain P.S."/>
            <person name="Chertkov O."/>
            <person name="Currie B.J."/>
            <person name="Daligault H.E."/>
            <person name="Davenport K.W."/>
            <person name="Davis C."/>
            <person name="Gleasner C.D."/>
            <person name="Johnson S.L."/>
            <person name="Kaestli M."/>
            <person name="Koren S."/>
            <person name="Kunde Y.A."/>
            <person name="Mayo M."/>
            <person name="McMurry K.K."/>
            <person name="Price E.P."/>
            <person name="Reitenga K.G."/>
            <person name="Robison R."/>
            <person name="Rosovitz M.J."/>
            <person name="Sarovich D.S."/>
            <person name="Teshima H."/>
        </authorList>
    </citation>
    <scope>NUCLEOTIDE SEQUENCE [LARGE SCALE GENOMIC DNA]</scope>
    <source>
        <strain evidence="13 15">MSHR44</strain>
    </source>
</reference>
<keyword evidence="3" id="KW-0444">Lipid biosynthesis</keyword>
<evidence type="ECO:0000256" key="1">
    <source>
        <dbReference type="ARBA" id="ARBA00004651"/>
    </source>
</evidence>